<keyword evidence="4" id="KW-1185">Reference proteome</keyword>
<name>A0AAW5G973_9GAMM</name>
<feature type="domain" description="Integrase catalytic" evidence="1">
    <location>
        <begin position="6"/>
        <end position="52"/>
    </location>
</feature>
<dbReference type="InterPro" id="IPR012337">
    <property type="entry name" value="RNaseH-like_sf"/>
</dbReference>
<dbReference type="GO" id="GO:0015074">
    <property type="term" value="P:DNA integration"/>
    <property type="evidence" value="ECO:0007669"/>
    <property type="project" value="InterPro"/>
</dbReference>
<organism evidence="3 5">
    <name type="scientific">Pectobacterium polaris</name>
    <dbReference type="NCBI Taxonomy" id="2042057"/>
    <lineage>
        <taxon>Bacteria</taxon>
        <taxon>Pseudomonadati</taxon>
        <taxon>Pseudomonadota</taxon>
        <taxon>Gammaproteobacteria</taxon>
        <taxon>Enterobacterales</taxon>
        <taxon>Pectobacteriaceae</taxon>
        <taxon>Pectobacterium</taxon>
    </lineage>
</organism>
<dbReference type="Pfam" id="PF13683">
    <property type="entry name" value="rve_3"/>
    <property type="match status" value="1"/>
</dbReference>
<dbReference type="AlphaFoldDB" id="A0AAW5G973"/>
<gene>
    <name evidence="2" type="ORF">EXT50_01645</name>
    <name evidence="3" type="ORF">EXT53_01645</name>
</gene>
<evidence type="ECO:0000259" key="1">
    <source>
        <dbReference type="Pfam" id="PF13683"/>
    </source>
</evidence>
<protein>
    <recommendedName>
        <fullName evidence="1">Integrase catalytic domain-containing protein</fullName>
    </recommendedName>
</protein>
<evidence type="ECO:0000313" key="5">
    <source>
        <dbReference type="Proteomes" id="UP001057360"/>
    </source>
</evidence>
<dbReference type="SUPFAM" id="SSF53098">
    <property type="entry name" value="Ribonuclease H-like"/>
    <property type="match status" value="1"/>
</dbReference>
<evidence type="ECO:0000313" key="3">
    <source>
        <dbReference type="EMBL" id="MCL6367282.1"/>
    </source>
</evidence>
<dbReference type="EMBL" id="SGPX01000001">
    <property type="protein sequence ID" value="MCL6349884.1"/>
    <property type="molecule type" value="Genomic_DNA"/>
</dbReference>
<comment type="caution">
    <text evidence="3">The sequence shown here is derived from an EMBL/GenBank/DDBJ whole genome shotgun (WGS) entry which is preliminary data.</text>
</comment>
<dbReference type="Proteomes" id="UP001055618">
    <property type="component" value="Unassembled WGS sequence"/>
</dbReference>
<dbReference type="EMBL" id="SGPY01000001">
    <property type="protein sequence ID" value="MCL6367282.1"/>
    <property type="molecule type" value="Genomic_DNA"/>
</dbReference>
<evidence type="ECO:0000313" key="4">
    <source>
        <dbReference type="Proteomes" id="UP001055618"/>
    </source>
</evidence>
<reference evidence="3" key="1">
    <citation type="submission" date="2019-02" db="EMBL/GenBank/DDBJ databases">
        <title>New Zealand Erwinia strains with phe-tRNA free attachment sites.</title>
        <authorList>
            <person name="Nunes-Leite L."/>
            <person name="Pitman A.R."/>
        </authorList>
    </citation>
    <scope>NUCLEOTIDE SEQUENCE</scope>
    <source>
        <strain evidence="3">Ec-140</strain>
        <strain evidence="2">Ec-143</strain>
    </source>
</reference>
<dbReference type="Proteomes" id="UP001057360">
    <property type="component" value="Unassembled WGS sequence"/>
</dbReference>
<sequence length="52" mass="5874">MGLRTGYTHCFSRPGTLADNATVESFNSSLQQECLNENWFMSLEDARCKIEA</sequence>
<proteinExistence type="predicted"/>
<evidence type="ECO:0000313" key="2">
    <source>
        <dbReference type="EMBL" id="MCL6349884.1"/>
    </source>
</evidence>
<dbReference type="InterPro" id="IPR001584">
    <property type="entry name" value="Integrase_cat-core"/>
</dbReference>
<accession>A0AAW5G973</accession>